<evidence type="ECO:0000313" key="4">
    <source>
        <dbReference type="EMBL" id="OXM84154.1"/>
    </source>
</evidence>
<proteinExistence type="predicted"/>
<dbReference type="Proteomes" id="UP000215509">
    <property type="component" value="Unassembled WGS sequence"/>
</dbReference>
<dbReference type="EMBL" id="NMQW01000034">
    <property type="protein sequence ID" value="OXM84154.1"/>
    <property type="molecule type" value="Genomic_DNA"/>
</dbReference>
<keyword evidence="5" id="KW-1185">Reference proteome</keyword>
<organism evidence="4 5">
    <name type="scientific">Paenibacillus rigui</name>
    <dbReference type="NCBI Taxonomy" id="554312"/>
    <lineage>
        <taxon>Bacteria</taxon>
        <taxon>Bacillati</taxon>
        <taxon>Bacillota</taxon>
        <taxon>Bacilli</taxon>
        <taxon>Bacillales</taxon>
        <taxon>Paenibacillaceae</taxon>
        <taxon>Paenibacillus</taxon>
    </lineage>
</organism>
<dbReference type="InterPro" id="IPR019198">
    <property type="entry name" value="Beta_propeller_containing"/>
</dbReference>
<dbReference type="Pfam" id="PF07833">
    <property type="entry name" value="Cu_amine_oxidN1"/>
    <property type="match status" value="1"/>
</dbReference>
<evidence type="ECO:0000256" key="2">
    <source>
        <dbReference type="SAM" id="SignalP"/>
    </source>
</evidence>
<feature type="domain" description="Copper amine oxidase-like N-terminal" evidence="3">
    <location>
        <begin position="38"/>
        <end position="144"/>
    </location>
</feature>
<accession>A0A229ULI4</accession>
<name>A0A229ULI4_9BACL</name>
<dbReference type="SUPFAM" id="SSF55383">
    <property type="entry name" value="Copper amine oxidase, domain N"/>
    <property type="match status" value="1"/>
</dbReference>
<dbReference type="InterPro" id="IPR012854">
    <property type="entry name" value="Cu_amine_oxidase-like_N"/>
</dbReference>
<sequence length="825" mass="90825">MKKIAALACLLACTVFSSGASLPSAAEPVPGSGIALQLNGEAMSLSAEPRMMDSTLMVPLRDIAEALGVEVDWDETRRTATAKKEELHIGLTVDDRQATRQDHPIQLETAPRMENGKLFVPLRFFSESFDFNVMWDGPNQTVSIVDPSKSLPAIGTEEHLQQLLQQASSAGYAITMPPGSMIALEDSSVAVQREPVTTMKEKSAASVPAAAPSNPAPSYSTTNVQVEGVDESDMIKTDGTYIYQVNRNRVIITEAYPADRMKVVQALTFEDVNFRAAELYIDDKQMVVIGSTHYPVDRSIQPAGSQDSSAPAVQPVDGAATMKKIAVLPVRPQQVTTKAIIYELGNRSSTLKKVREVELEGSYVSSRKVGSSLYLIANKHFGYYPILRVKGGNLSELKENSSAPNYPAPAYKDSAAGDEFIHIGYEDIRYFPESVQPNYLMIGGVNLEQPDQKMSVQSYLGSGSQVYASPNNIYVVTNEYTSVPVQPQDIAESKRRIAFPMQEHSVIYKFGMGEGKIRYAGRGKVPGHSINQFAMDESNGYFRIATTQGQMDSSNQYVTTNQMYVLDESLKTIGNIEDIAPGEQIYSVRYAGDRAYMVTFRTVDPLFVIDLKQPQEPKILGKLKIPGYSNYLHPYDENHLIGFGKDTLEVSNDLPSVTGMQPSSVFYQGMKMALFDVTDVEHPKVLYTENIGDRGTDSELLHNHKALLYSKEQGILAFPVTVREVDHTSSPASSVKENAALRYGSFTFQGAYVYKLDLTGGFKLQGKITHLTQEDYDKSGQYGSAFERNIRRILSIGTTLYTSSEQMLKATELASFKDVGSVTLP</sequence>
<reference evidence="4 5" key="1">
    <citation type="submission" date="2017-07" db="EMBL/GenBank/DDBJ databases">
        <title>Genome sequencing and assembly of Paenibacillus rigui.</title>
        <authorList>
            <person name="Mayilraj S."/>
        </authorList>
    </citation>
    <scope>NUCLEOTIDE SEQUENCE [LARGE SCALE GENOMIC DNA]</scope>
    <source>
        <strain evidence="4 5">JCM 16352</strain>
    </source>
</reference>
<dbReference type="Gene3D" id="3.30.457.10">
    <property type="entry name" value="Copper amine oxidase-like, N-terminal domain"/>
    <property type="match status" value="1"/>
</dbReference>
<protein>
    <recommendedName>
        <fullName evidence="3">Copper amine oxidase-like N-terminal domain-containing protein</fullName>
    </recommendedName>
</protein>
<feature type="region of interest" description="Disordered" evidence="1">
    <location>
        <begin position="200"/>
        <end position="222"/>
    </location>
</feature>
<gene>
    <name evidence="4" type="ORF">CF651_22215</name>
</gene>
<keyword evidence="2" id="KW-0732">Signal</keyword>
<dbReference type="Pfam" id="PF09826">
    <property type="entry name" value="Beta_propel"/>
    <property type="match status" value="1"/>
</dbReference>
<feature type="chain" id="PRO_5038532312" description="Copper amine oxidase-like N-terminal domain-containing protein" evidence="2">
    <location>
        <begin position="21"/>
        <end position="825"/>
    </location>
</feature>
<feature type="compositionally biased region" description="Low complexity" evidence="1">
    <location>
        <begin position="204"/>
        <end position="218"/>
    </location>
</feature>
<dbReference type="InterPro" id="IPR036582">
    <property type="entry name" value="Mao_N_sf"/>
</dbReference>
<evidence type="ECO:0000313" key="5">
    <source>
        <dbReference type="Proteomes" id="UP000215509"/>
    </source>
</evidence>
<dbReference type="OrthoDB" id="9778998at2"/>
<dbReference type="RefSeq" id="WP_094017069.1">
    <property type="nucleotide sequence ID" value="NZ_NMQW01000034.1"/>
</dbReference>
<comment type="caution">
    <text evidence="4">The sequence shown here is derived from an EMBL/GenBank/DDBJ whole genome shotgun (WGS) entry which is preliminary data.</text>
</comment>
<evidence type="ECO:0000256" key="1">
    <source>
        <dbReference type="SAM" id="MobiDB-lite"/>
    </source>
</evidence>
<dbReference type="AlphaFoldDB" id="A0A229ULI4"/>
<evidence type="ECO:0000259" key="3">
    <source>
        <dbReference type="Pfam" id="PF07833"/>
    </source>
</evidence>
<feature type="signal peptide" evidence="2">
    <location>
        <begin position="1"/>
        <end position="20"/>
    </location>
</feature>